<dbReference type="CDD" id="cd07067">
    <property type="entry name" value="HP_PGM_like"/>
    <property type="match status" value="1"/>
</dbReference>
<dbReference type="Proteomes" id="UP000658690">
    <property type="component" value="Unassembled WGS sequence"/>
</dbReference>
<name>A0ABX1YWJ9_9BACL</name>
<organism evidence="1 2">
    <name type="scientific">Paenibacillus germinis</name>
    <dbReference type="NCBI Taxonomy" id="2654979"/>
    <lineage>
        <taxon>Bacteria</taxon>
        <taxon>Bacillati</taxon>
        <taxon>Bacillota</taxon>
        <taxon>Bacilli</taxon>
        <taxon>Bacillales</taxon>
        <taxon>Paenibacillaceae</taxon>
        <taxon>Paenibacillus</taxon>
    </lineage>
</organism>
<comment type="caution">
    <text evidence="1">The sequence shown here is derived from an EMBL/GenBank/DDBJ whole genome shotgun (WGS) entry which is preliminary data.</text>
</comment>
<dbReference type="Pfam" id="PF00300">
    <property type="entry name" value="His_Phos_1"/>
    <property type="match status" value="1"/>
</dbReference>
<dbReference type="EMBL" id="WHOC01000028">
    <property type="protein sequence ID" value="NOU85327.1"/>
    <property type="molecule type" value="Genomic_DNA"/>
</dbReference>
<gene>
    <name evidence="1" type="ORF">GC102_05955</name>
</gene>
<evidence type="ECO:0000313" key="1">
    <source>
        <dbReference type="EMBL" id="NOU85327.1"/>
    </source>
</evidence>
<reference evidence="1 2" key="1">
    <citation type="submission" date="2019-10" db="EMBL/GenBank/DDBJ databases">
        <title>Description of Paenibacillus choica sp. nov.</title>
        <authorList>
            <person name="Carlier A."/>
            <person name="Qi S."/>
        </authorList>
    </citation>
    <scope>NUCLEOTIDE SEQUENCE [LARGE SCALE GENOMIC DNA]</scope>
    <source>
        <strain evidence="1 2">LMG 31460</strain>
    </source>
</reference>
<dbReference type="Gene3D" id="3.40.50.1240">
    <property type="entry name" value="Phosphoglycerate mutase-like"/>
    <property type="match status" value="1"/>
</dbReference>
<sequence length="234" mass="27026">MRIMIIRHAEPDYDNNTITQQGHLEAKALARRLRLEGVDRIYSSPLGRALHTMQYTAEATGIKPVIEPWMTELQGWYITEPKGTDRVAWNVDGEWVRANRPLPSSEDWHQRHPFDKPDFYKNYEMLKTNADRFLLAHGYRREDGKYEIIQSNQERIAIFCHHGFGLAWLAHLLELPLSLVWTGFWLAPSSVTTILFEERTVRWAVPRCLGLGDVSHIYEGKLPISSSGLQANTD</sequence>
<dbReference type="RefSeq" id="WP_171688649.1">
    <property type="nucleotide sequence ID" value="NZ_WHOC01000028.1"/>
</dbReference>
<dbReference type="SUPFAM" id="SSF53254">
    <property type="entry name" value="Phosphoglycerate mutase-like"/>
    <property type="match status" value="1"/>
</dbReference>
<evidence type="ECO:0000313" key="2">
    <source>
        <dbReference type="Proteomes" id="UP000658690"/>
    </source>
</evidence>
<proteinExistence type="predicted"/>
<protein>
    <submittedName>
        <fullName evidence="1">Histidine phosphatase family protein</fullName>
    </submittedName>
</protein>
<accession>A0ABX1YWJ9</accession>
<dbReference type="InterPro" id="IPR013078">
    <property type="entry name" value="His_Pase_superF_clade-1"/>
</dbReference>
<dbReference type="InterPro" id="IPR029033">
    <property type="entry name" value="His_PPase_superfam"/>
</dbReference>
<keyword evidence="2" id="KW-1185">Reference proteome</keyword>
<dbReference type="SMART" id="SM00855">
    <property type="entry name" value="PGAM"/>
    <property type="match status" value="1"/>
</dbReference>